<gene>
    <name evidence="3" type="ORF">ONB1V03_LOCUS1191</name>
</gene>
<dbReference type="EMBL" id="OC914996">
    <property type="protein sequence ID" value="CAD7638066.1"/>
    <property type="molecule type" value="Genomic_DNA"/>
</dbReference>
<feature type="transmembrane region" description="Helical" evidence="2">
    <location>
        <begin position="276"/>
        <end position="301"/>
    </location>
</feature>
<feature type="transmembrane region" description="Helical" evidence="2">
    <location>
        <begin position="109"/>
        <end position="132"/>
    </location>
</feature>
<dbReference type="PANTHER" id="PTHR19346:SF4">
    <property type="entry name" value="SUGAR PHOSPHATE TRANSPORTER DOMAIN-CONTAINING PROTEIN"/>
    <property type="match status" value="1"/>
</dbReference>
<feature type="compositionally biased region" description="Polar residues" evidence="1">
    <location>
        <begin position="416"/>
        <end position="435"/>
    </location>
</feature>
<feature type="transmembrane region" description="Helical" evidence="2">
    <location>
        <begin position="220"/>
        <end position="238"/>
    </location>
</feature>
<dbReference type="EMBL" id="CAJPVJ010000171">
    <property type="protein sequence ID" value="CAG2161587.1"/>
    <property type="molecule type" value="Genomic_DNA"/>
</dbReference>
<evidence type="ECO:0000256" key="1">
    <source>
        <dbReference type="SAM" id="MobiDB-lite"/>
    </source>
</evidence>
<feature type="region of interest" description="Disordered" evidence="1">
    <location>
        <begin position="414"/>
        <end position="435"/>
    </location>
</feature>
<evidence type="ECO:0000313" key="3">
    <source>
        <dbReference type="EMBL" id="CAD7638066.1"/>
    </source>
</evidence>
<protein>
    <recommendedName>
        <fullName evidence="5">Thiamine transporter SLC35F3</fullName>
    </recommendedName>
</protein>
<dbReference type="PANTHER" id="PTHR19346">
    <property type="entry name" value="SUGAR PHOSPHATE TRANSPORTER DOMAIN-CONTAINING PROTEIN"/>
    <property type="match status" value="1"/>
</dbReference>
<name>A0A7R9LCF9_9ACAR</name>
<sequence>MLISAVNSTKFRPFGINEQNNSESGENSQTKCSNKTKKILRGIVLMIMISFSWVGALYLMKISFNKVVNEDNPYSLHLSSNSTDSTRHEAQTTYTIEKDYEVVFDAPFLATWFCSLWNILFLPIYTLSRLCCCHKDSTRKMFVESIQGFMEKGFTLMQFFGRCGSFCVLWMITNYMLIFALRILDTTVVMALFSCSVSIVYLLSWVVLHQQFVGIRVSRIVAVIICDTGIALLVYMDGVQHKTLAAVMIAFGAAISGSIYKVFFKRTIGYTTFAQMSLFFTLMGLMNAFLMWPLILLLYLFGAETIVWSQIPWTTLTGSAALLLLANILGNFGIAWTYELFLNLGIFFAIPISSVIDTLIYKSVFQDMKLSGVVLILFGFMVVLLPDNWNEYLGDLLRKRLANWKRREQLRKNGRVQDTSTGQVSRLRTNSGRVK</sequence>
<keyword evidence="2" id="KW-0812">Transmembrane</keyword>
<feature type="transmembrane region" description="Helical" evidence="2">
    <location>
        <begin position="341"/>
        <end position="364"/>
    </location>
</feature>
<keyword evidence="2" id="KW-0472">Membrane</keyword>
<accession>A0A7R9LCF9</accession>
<evidence type="ECO:0000256" key="2">
    <source>
        <dbReference type="SAM" id="Phobius"/>
    </source>
</evidence>
<feature type="transmembrane region" description="Helical" evidence="2">
    <location>
        <begin position="159"/>
        <end position="181"/>
    </location>
</feature>
<feature type="transmembrane region" description="Helical" evidence="2">
    <location>
        <begin position="313"/>
        <end position="334"/>
    </location>
</feature>
<dbReference type="AlphaFoldDB" id="A0A7R9LCF9"/>
<evidence type="ECO:0008006" key="5">
    <source>
        <dbReference type="Google" id="ProtNLM"/>
    </source>
</evidence>
<evidence type="ECO:0000313" key="4">
    <source>
        <dbReference type="Proteomes" id="UP000728032"/>
    </source>
</evidence>
<feature type="transmembrane region" description="Helical" evidence="2">
    <location>
        <begin position="244"/>
        <end position="264"/>
    </location>
</feature>
<reference evidence="3" key="1">
    <citation type="submission" date="2020-11" db="EMBL/GenBank/DDBJ databases">
        <authorList>
            <person name="Tran Van P."/>
        </authorList>
    </citation>
    <scope>NUCLEOTIDE SEQUENCE</scope>
</reference>
<feature type="transmembrane region" description="Helical" evidence="2">
    <location>
        <begin position="39"/>
        <end position="60"/>
    </location>
</feature>
<proteinExistence type="predicted"/>
<dbReference type="OrthoDB" id="10062838at2759"/>
<organism evidence="3">
    <name type="scientific">Oppiella nova</name>
    <dbReference type="NCBI Taxonomy" id="334625"/>
    <lineage>
        <taxon>Eukaryota</taxon>
        <taxon>Metazoa</taxon>
        <taxon>Ecdysozoa</taxon>
        <taxon>Arthropoda</taxon>
        <taxon>Chelicerata</taxon>
        <taxon>Arachnida</taxon>
        <taxon>Acari</taxon>
        <taxon>Acariformes</taxon>
        <taxon>Sarcoptiformes</taxon>
        <taxon>Oribatida</taxon>
        <taxon>Brachypylina</taxon>
        <taxon>Oppioidea</taxon>
        <taxon>Oppiidae</taxon>
        <taxon>Oppiella</taxon>
    </lineage>
</organism>
<keyword evidence="2" id="KW-1133">Transmembrane helix</keyword>
<feature type="transmembrane region" description="Helical" evidence="2">
    <location>
        <begin position="187"/>
        <end position="208"/>
    </location>
</feature>
<dbReference type="InterPro" id="IPR026505">
    <property type="entry name" value="Solute_c_fam_35_mem_F3/F4"/>
</dbReference>
<feature type="transmembrane region" description="Helical" evidence="2">
    <location>
        <begin position="370"/>
        <end position="389"/>
    </location>
</feature>
<dbReference type="Proteomes" id="UP000728032">
    <property type="component" value="Unassembled WGS sequence"/>
</dbReference>
<keyword evidence="4" id="KW-1185">Reference proteome</keyword>